<accession>A0A191UFN3</accession>
<keyword evidence="2" id="KW-1185">Reference proteome</keyword>
<dbReference type="InterPro" id="IPR007711">
    <property type="entry name" value="HigB-1"/>
</dbReference>
<dbReference type="InterPro" id="IPR035093">
    <property type="entry name" value="RelE/ParE_toxin_dom_sf"/>
</dbReference>
<name>A0A191UFN3_9BURK</name>
<dbReference type="KEGG" id="pwu:A8O14_06530"/>
<dbReference type="Gene3D" id="3.30.2310.20">
    <property type="entry name" value="RelE-like"/>
    <property type="match status" value="1"/>
</dbReference>
<sequence>MIKSFRHKGLQLFFETGSRAGIQSAHAPRLSRQLARLSEARSWEDMNLPGWRLHLLQGKSVGHYSIVVSGNWRMTFRFEGEDAMLVNYQDYH</sequence>
<dbReference type="Pfam" id="PF05015">
    <property type="entry name" value="HigB-like_toxin"/>
    <property type="match status" value="1"/>
</dbReference>
<dbReference type="EMBL" id="CP015922">
    <property type="protein sequence ID" value="ANI99757.1"/>
    <property type="molecule type" value="Genomic_DNA"/>
</dbReference>
<dbReference type="PANTHER" id="PTHR40266">
    <property type="entry name" value="TOXIN HIGB-1"/>
    <property type="match status" value="1"/>
</dbReference>
<reference evidence="2" key="1">
    <citation type="submission" date="2016-05" db="EMBL/GenBank/DDBJ databases">
        <title>Polynucleobacter sp. QLW-P1FAT50C-4 genome.</title>
        <authorList>
            <person name="Hahn M.W."/>
        </authorList>
    </citation>
    <scope>NUCLEOTIDE SEQUENCE [LARGE SCALE GENOMIC DNA]</scope>
    <source>
        <strain evidence="2">QLW-P1FAT50C-4</strain>
    </source>
</reference>
<dbReference type="Proteomes" id="UP000078463">
    <property type="component" value="Chromosome"/>
</dbReference>
<proteinExistence type="predicted"/>
<dbReference type="RefSeq" id="WP_068948765.1">
    <property type="nucleotide sequence ID" value="NZ_CP015922.1"/>
</dbReference>
<dbReference type="SUPFAM" id="SSF143011">
    <property type="entry name" value="RelE-like"/>
    <property type="match status" value="1"/>
</dbReference>
<protein>
    <submittedName>
        <fullName evidence="1">Peptidase</fullName>
    </submittedName>
</protein>
<gene>
    <name evidence="1" type="ORF">A8O14_06530</name>
</gene>
<organism evidence="1 2">
    <name type="scientific">Polynucleobacter wuianus</name>
    <dbReference type="NCBI Taxonomy" id="1743168"/>
    <lineage>
        <taxon>Bacteria</taxon>
        <taxon>Pseudomonadati</taxon>
        <taxon>Pseudomonadota</taxon>
        <taxon>Betaproteobacteria</taxon>
        <taxon>Burkholderiales</taxon>
        <taxon>Burkholderiaceae</taxon>
        <taxon>Polynucleobacter</taxon>
    </lineage>
</organism>
<dbReference type="STRING" id="1743168.A8O14_06530"/>
<evidence type="ECO:0000313" key="1">
    <source>
        <dbReference type="EMBL" id="ANI99757.1"/>
    </source>
</evidence>
<dbReference type="PANTHER" id="PTHR40266:SF2">
    <property type="entry name" value="TOXIN HIGB-1"/>
    <property type="match status" value="1"/>
</dbReference>
<dbReference type="OrthoDB" id="9801102at2"/>
<dbReference type="AlphaFoldDB" id="A0A191UFN3"/>
<evidence type="ECO:0000313" key="2">
    <source>
        <dbReference type="Proteomes" id="UP000078463"/>
    </source>
</evidence>